<dbReference type="RefSeq" id="WP_209665416.1">
    <property type="nucleotide sequence ID" value="NZ_JAGGMS010000001.1"/>
</dbReference>
<comment type="caution">
    <text evidence="2">The sequence shown here is derived from an EMBL/GenBank/DDBJ whole genome shotgun (WGS) entry which is preliminary data.</text>
</comment>
<protein>
    <submittedName>
        <fullName evidence="2">NAD(P)-dependent dehydrogenase (Short-subunit alcohol dehydrogenase family)</fullName>
    </submittedName>
</protein>
<dbReference type="PANTHER" id="PTHR42760">
    <property type="entry name" value="SHORT-CHAIN DEHYDROGENASES/REDUCTASES FAMILY MEMBER"/>
    <property type="match status" value="1"/>
</dbReference>
<dbReference type="Pfam" id="PF13561">
    <property type="entry name" value="adh_short_C2"/>
    <property type="match status" value="1"/>
</dbReference>
<sequence>MTGHEFTGRQAVVTGAAGTIGAVLARALATAGAEVLLVDQAPAVQELAAELGGRAVVGDPRASGLPAEVLMALDSAPELLVLAEGVHVRSPATELSEAEWQLLCQVNVGALYRMVRAAAPSMARRGSGAVLAISSVTAERVLPGSVPHGATQAAVSQLVRGLAVELGPSGVRVNGLAPGPLADEHARRRVAGRVPLGRLADPADLVGPALFLLSAAARYVTGQVLVVDGGYALA</sequence>
<evidence type="ECO:0000313" key="2">
    <source>
        <dbReference type="EMBL" id="MBP2182070.1"/>
    </source>
</evidence>
<accession>A0ABS4PRN6</accession>
<keyword evidence="3" id="KW-1185">Reference proteome</keyword>
<name>A0ABS4PRN6_9PSEU</name>
<gene>
    <name evidence="2" type="ORF">JOM49_003596</name>
</gene>
<dbReference type="PRINTS" id="PR00081">
    <property type="entry name" value="GDHRDH"/>
</dbReference>
<evidence type="ECO:0000256" key="1">
    <source>
        <dbReference type="ARBA" id="ARBA00006484"/>
    </source>
</evidence>
<reference evidence="2 3" key="1">
    <citation type="submission" date="2021-03" db="EMBL/GenBank/DDBJ databases">
        <title>Sequencing the genomes of 1000 actinobacteria strains.</title>
        <authorList>
            <person name="Klenk H.-P."/>
        </authorList>
    </citation>
    <scope>NUCLEOTIDE SEQUENCE [LARGE SCALE GENOMIC DNA]</scope>
    <source>
        <strain evidence="2 3">DSM 45510</strain>
    </source>
</reference>
<organism evidence="2 3">
    <name type="scientific">Amycolatopsis magusensis</name>
    <dbReference type="NCBI Taxonomy" id="882444"/>
    <lineage>
        <taxon>Bacteria</taxon>
        <taxon>Bacillati</taxon>
        <taxon>Actinomycetota</taxon>
        <taxon>Actinomycetes</taxon>
        <taxon>Pseudonocardiales</taxon>
        <taxon>Pseudonocardiaceae</taxon>
        <taxon>Amycolatopsis</taxon>
    </lineage>
</organism>
<evidence type="ECO:0000313" key="3">
    <source>
        <dbReference type="Proteomes" id="UP000741013"/>
    </source>
</evidence>
<dbReference type="PANTHER" id="PTHR42760:SF135">
    <property type="entry name" value="BLL7886 PROTEIN"/>
    <property type="match status" value="1"/>
</dbReference>
<dbReference type="InterPro" id="IPR002347">
    <property type="entry name" value="SDR_fam"/>
</dbReference>
<dbReference type="Proteomes" id="UP000741013">
    <property type="component" value="Unassembled WGS sequence"/>
</dbReference>
<dbReference type="EMBL" id="JAGGMS010000001">
    <property type="protein sequence ID" value="MBP2182070.1"/>
    <property type="molecule type" value="Genomic_DNA"/>
</dbReference>
<comment type="similarity">
    <text evidence="1">Belongs to the short-chain dehydrogenases/reductases (SDR) family.</text>
</comment>
<dbReference type="Gene3D" id="3.40.50.720">
    <property type="entry name" value="NAD(P)-binding Rossmann-like Domain"/>
    <property type="match status" value="1"/>
</dbReference>
<dbReference type="SUPFAM" id="SSF51735">
    <property type="entry name" value="NAD(P)-binding Rossmann-fold domains"/>
    <property type="match status" value="1"/>
</dbReference>
<proteinExistence type="inferred from homology"/>
<dbReference type="InterPro" id="IPR036291">
    <property type="entry name" value="NAD(P)-bd_dom_sf"/>
</dbReference>